<dbReference type="RefSeq" id="WP_119759277.1">
    <property type="nucleotide sequence ID" value="NZ_QYUM01000002.1"/>
</dbReference>
<name>A0A418WP29_9SPHN</name>
<dbReference type="EMBL" id="QYUM01000002">
    <property type="protein sequence ID" value="RJF92997.1"/>
    <property type="molecule type" value="Genomic_DNA"/>
</dbReference>
<dbReference type="Proteomes" id="UP000286100">
    <property type="component" value="Unassembled WGS sequence"/>
</dbReference>
<accession>A0A418WP29</accession>
<comment type="caution">
    <text evidence="1">The sequence shown here is derived from an EMBL/GenBank/DDBJ whole genome shotgun (WGS) entry which is preliminary data.</text>
</comment>
<sequence length="136" mass="14749">MMMSLGMFVFEIPSLVYQELQRRTSWSHAQIERVGARAANQFTGPGTETIALSGTTAAELQDGRASLDSLREMGDQGEAWPLVDGAGTVFGNYVIEGLDERHSYFAPNGTPLKIDFGLDLLRVDDAADAQAVTQPL</sequence>
<proteinExistence type="predicted"/>
<organism evidence="1 2">
    <name type="scientific">Sphingomonas cavernae</name>
    <dbReference type="NCBI Taxonomy" id="2320861"/>
    <lineage>
        <taxon>Bacteria</taxon>
        <taxon>Pseudomonadati</taxon>
        <taxon>Pseudomonadota</taxon>
        <taxon>Alphaproteobacteria</taxon>
        <taxon>Sphingomonadales</taxon>
        <taxon>Sphingomonadaceae</taxon>
        <taxon>Sphingomonas</taxon>
    </lineage>
</organism>
<dbReference type="PIRSF" id="PIRSF029208">
    <property type="entry name" value="Phage_tail_GPU"/>
    <property type="match status" value="1"/>
</dbReference>
<dbReference type="AlphaFoldDB" id="A0A418WP29"/>
<gene>
    <name evidence="1" type="ORF">D3876_01005</name>
</gene>
<keyword evidence="2" id="KW-1185">Reference proteome</keyword>
<dbReference type="Pfam" id="PF06995">
    <property type="entry name" value="Phage_P2_GpU"/>
    <property type="match status" value="1"/>
</dbReference>
<dbReference type="InterPro" id="IPR016912">
    <property type="entry name" value="Phage_P2_GpU"/>
</dbReference>
<reference evidence="1 2" key="1">
    <citation type="submission" date="2018-09" db="EMBL/GenBank/DDBJ databases">
        <authorList>
            <person name="Zhu H."/>
        </authorList>
    </citation>
    <scope>NUCLEOTIDE SEQUENCE [LARGE SCALE GENOMIC DNA]</scope>
    <source>
        <strain evidence="1 2">K2R01-6</strain>
    </source>
</reference>
<dbReference type="InterPro" id="IPR009734">
    <property type="entry name" value="Myoviridae_GpU"/>
</dbReference>
<evidence type="ECO:0000313" key="1">
    <source>
        <dbReference type="EMBL" id="RJF92997.1"/>
    </source>
</evidence>
<dbReference type="OrthoDB" id="1550902at2"/>
<protein>
    <submittedName>
        <fullName evidence="1">Phage tail protein</fullName>
    </submittedName>
</protein>
<evidence type="ECO:0000313" key="2">
    <source>
        <dbReference type="Proteomes" id="UP000286100"/>
    </source>
</evidence>